<feature type="region of interest" description="Disordered" evidence="3">
    <location>
        <begin position="246"/>
        <end position="292"/>
    </location>
</feature>
<dbReference type="PRINTS" id="PR00633">
    <property type="entry name" value="RCCNDNSATION"/>
</dbReference>
<feature type="compositionally biased region" description="Basic and acidic residues" evidence="3">
    <location>
        <begin position="1"/>
        <end position="11"/>
    </location>
</feature>
<reference evidence="4 6" key="1">
    <citation type="submission" date="2018-09" db="EMBL/GenBank/DDBJ databases">
        <title>Genomic investigation of the strawberry pathogen Phytophthora fragariae indicates pathogenicity is determined by transcriptional variation in three key races.</title>
        <authorList>
            <person name="Adams T.M."/>
            <person name="Armitage A.D."/>
            <person name="Sobczyk M.K."/>
            <person name="Bates H.J."/>
            <person name="Dunwell J.M."/>
            <person name="Nellist C.F."/>
            <person name="Harrison R.J."/>
        </authorList>
    </citation>
    <scope>NUCLEOTIDE SEQUENCE [LARGE SCALE GENOMIC DNA]</scope>
    <source>
        <strain evidence="4 6">SCRP249</strain>
        <strain evidence="5 7">SCRP333</strain>
    </source>
</reference>
<feature type="repeat" description="RCC1" evidence="2">
    <location>
        <begin position="460"/>
        <end position="512"/>
    </location>
</feature>
<dbReference type="Gene3D" id="2.130.10.30">
    <property type="entry name" value="Regulator of chromosome condensation 1/beta-lactamase-inhibitor protein II"/>
    <property type="match status" value="2"/>
</dbReference>
<dbReference type="InterPro" id="IPR009091">
    <property type="entry name" value="RCC1/BLIP-II"/>
</dbReference>
<feature type="region of interest" description="Disordered" evidence="3">
    <location>
        <begin position="382"/>
        <end position="401"/>
    </location>
</feature>
<proteinExistence type="predicted"/>
<feature type="repeat" description="RCC1" evidence="2">
    <location>
        <begin position="405"/>
        <end position="456"/>
    </location>
</feature>
<protein>
    <submittedName>
        <fullName evidence="4">Uncharacterized protein</fullName>
    </submittedName>
</protein>
<evidence type="ECO:0000256" key="2">
    <source>
        <dbReference type="PROSITE-ProRule" id="PRU00235"/>
    </source>
</evidence>
<dbReference type="EMBL" id="QXFT01001290">
    <property type="protein sequence ID" value="KAE9322880.1"/>
    <property type="molecule type" value="Genomic_DNA"/>
</dbReference>
<accession>A0A6A3KVS7</accession>
<dbReference type="Pfam" id="PF00415">
    <property type="entry name" value="RCC1"/>
    <property type="match status" value="5"/>
</dbReference>
<dbReference type="Proteomes" id="UP000429607">
    <property type="component" value="Unassembled WGS sequence"/>
</dbReference>
<evidence type="ECO:0000256" key="3">
    <source>
        <dbReference type="SAM" id="MobiDB-lite"/>
    </source>
</evidence>
<feature type="compositionally biased region" description="Basic and acidic residues" evidence="3">
    <location>
        <begin position="260"/>
        <end position="269"/>
    </location>
</feature>
<feature type="repeat" description="RCC1" evidence="2">
    <location>
        <begin position="225"/>
        <end position="326"/>
    </location>
</feature>
<dbReference type="Proteomes" id="UP000434957">
    <property type="component" value="Unassembled WGS sequence"/>
</dbReference>
<feature type="repeat" description="RCC1" evidence="2">
    <location>
        <begin position="118"/>
        <end position="170"/>
    </location>
</feature>
<dbReference type="PROSITE" id="PS50012">
    <property type="entry name" value="RCC1_3"/>
    <property type="match status" value="6"/>
</dbReference>
<evidence type="ECO:0000313" key="6">
    <source>
        <dbReference type="Proteomes" id="UP000429607"/>
    </source>
</evidence>
<feature type="region of interest" description="Disordered" evidence="3">
    <location>
        <begin position="1"/>
        <end position="22"/>
    </location>
</feature>
<keyword evidence="7" id="KW-1185">Reference proteome</keyword>
<organism evidence="4 6">
    <name type="scientific">Phytophthora rubi</name>
    <dbReference type="NCBI Taxonomy" id="129364"/>
    <lineage>
        <taxon>Eukaryota</taxon>
        <taxon>Sar</taxon>
        <taxon>Stramenopiles</taxon>
        <taxon>Oomycota</taxon>
        <taxon>Peronosporomycetes</taxon>
        <taxon>Peronosporales</taxon>
        <taxon>Peronosporaceae</taxon>
        <taxon>Phytophthora</taxon>
    </lineage>
</organism>
<dbReference type="PANTHER" id="PTHR22870">
    <property type="entry name" value="REGULATOR OF CHROMOSOME CONDENSATION"/>
    <property type="match status" value="1"/>
</dbReference>
<dbReference type="SUPFAM" id="SSF50985">
    <property type="entry name" value="RCC1/BLIP-II"/>
    <property type="match status" value="2"/>
</dbReference>
<feature type="repeat" description="RCC1" evidence="2">
    <location>
        <begin position="327"/>
        <end position="378"/>
    </location>
</feature>
<evidence type="ECO:0000256" key="1">
    <source>
        <dbReference type="ARBA" id="ARBA00022737"/>
    </source>
</evidence>
<dbReference type="InterPro" id="IPR000408">
    <property type="entry name" value="Reg_chr_condens"/>
</dbReference>
<feature type="compositionally biased region" description="Acidic residues" evidence="3">
    <location>
        <begin position="270"/>
        <end position="285"/>
    </location>
</feature>
<dbReference type="EMBL" id="QXFV01001290">
    <property type="protein sequence ID" value="KAE9009638.1"/>
    <property type="molecule type" value="Genomic_DNA"/>
</dbReference>
<evidence type="ECO:0000313" key="7">
    <source>
        <dbReference type="Proteomes" id="UP000434957"/>
    </source>
</evidence>
<feature type="repeat" description="RCC1" evidence="2">
    <location>
        <begin position="513"/>
        <end position="568"/>
    </location>
</feature>
<evidence type="ECO:0000313" key="5">
    <source>
        <dbReference type="EMBL" id="KAE9322880.1"/>
    </source>
</evidence>
<name>A0A6A3KVS7_9STRA</name>
<feature type="compositionally biased region" description="Polar residues" evidence="3">
    <location>
        <begin position="384"/>
        <end position="394"/>
    </location>
</feature>
<gene>
    <name evidence="4" type="ORF">PR001_g16387</name>
    <name evidence="5" type="ORF">PR003_g17109</name>
</gene>
<dbReference type="InterPro" id="IPR051210">
    <property type="entry name" value="Ub_ligase/GEF_domain"/>
</dbReference>
<dbReference type="AlphaFoldDB" id="A0A6A3KVS7"/>
<keyword evidence="1" id="KW-0677">Repeat</keyword>
<dbReference type="PANTHER" id="PTHR22870:SF408">
    <property type="entry name" value="OS09G0560450 PROTEIN"/>
    <property type="match status" value="1"/>
</dbReference>
<evidence type="ECO:0000313" key="4">
    <source>
        <dbReference type="EMBL" id="KAE9009638.1"/>
    </source>
</evidence>
<sequence>MMPRATTDKHKPQPAASEVSKTRETVLQTAAIDHKAVSPVVMQAEQRPATPVQRTRKRVVRRPKYHETTKFLERESFKGLAPTDGLPPHGPNTGTLLGESYRVASTVFQAAQRASQETRPVSWGYGDTDGALGHHNTRRVGEMKRLAIFRRTIVRAVSAGNRLSLFLTDDKRIFQSGRLFMKQDGCKMWKPVEIAMESVQVPSAGATVVAVEAGHLAAYAVDDQGRVYSWGSQIFGQLGHGEELELESSLGSEDSNDGESETKATRVEGEDPQGEENSNSEEEENKEPQPKVVIVDKMPRLVESLAGHSIFKISAGNHFVVAISSTGAAFSWGRGCSGQLGNGGATDTSTPARIESLEDYVAVDITAGASHVLGVFVQKDDRAQSNQHEPSSPQQHKETAATERTVVVAWGRGKHGCLGLGGSRNELLPCENAFFRGLGAAKVAAGADHSLVLCCVGAHTFLYAFGGNQLGQLGVASSADHVDMPSFVDEFVNVHVADIGAGASYSAALTGDGEVFTWGDARYGKTCRADGRTTFVPWKVDLPRTVPSSSFVTQLSIGVHHSLAQLRINGQVDRWRKFPLAGIVCAVRHEEPSSKVSVCYCKSSQTTTRSVLGIFVRFGRSLQRICVCSEGGAGLGVSCLFATRLPFAIPEEDETQTRRTGR</sequence>
<comment type="caution">
    <text evidence="4">The sequence shown here is derived from an EMBL/GenBank/DDBJ whole genome shotgun (WGS) entry which is preliminary data.</text>
</comment>